<dbReference type="RefSeq" id="WP_386127062.1">
    <property type="nucleotide sequence ID" value="NZ_JBHTJL010000003.1"/>
</dbReference>
<dbReference type="EMBL" id="JBHTJL010000003">
    <property type="protein sequence ID" value="MFD1061808.1"/>
    <property type="molecule type" value="Genomic_DNA"/>
</dbReference>
<dbReference type="InterPro" id="IPR000782">
    <property type="entry name" value="FAS1_domain"/>
</dbReference>
<keyword evidence="3" id="KW-1185">Reference proteome</keyword>
<organism evidence="2 3">
    <name type="scientific">Winogradskyella litorisediminis</name>
    <dbReference type="NCBI Taxonomy" id="1156618"/>
    <lineage>
        <taxon>Bacteria</taxon>
        <taxon>Pseudomonadati</taxon>
        <taxon>Bacteroidota</taxon>
        <taxon>Flavobacteriia</taxon>
        <taxon>Flavobacteriales</taxon>
        <taxon>Flavobacteriaceae</taxon>
        <taxon>Winogradskyella</taxon>
    </lineage>
</organism>
<protein>
    <submittedName>
        <fullName evidence="2">Fasciclin domain-containing protein</fullName>
    </submittedName>
</protein>
<feature type="domain" description="FAS1" evidence="1">
    <location>
        <begin position="45"/>
        <end position="189"/>
    </location>
</feature>
<dbReference type="SMART" id="SM00554">
    <property type="entry name" value="FAS1"/>
    <property type="match status" value="1"/>
</dbReference>
<dbReference type="PANTHER" id="PTHR10900:SF77">
    <property type="entry name" value="FI19380P1"/>
    <property type="match status" value="1"/>
</dbReference>
<sequence>MKKLILSFIILCAFACNNSPKTKDQQPYVEEETQQISPDVDLEDVRTVFSTLERDPNYNSLLKLVNQAQLIDDVKSLDDVTFFAPTNAAVERLPEDTYTSLRNPSNLEQLQGILTYHIVKGTFDAEFLKTTIEAQGTPYRVETLNGGFLSISNNNGDLLITDENANQVKIVEADMKSSNGIVHGIENILMPVQK</sequence>
<comment type="caution">
    <text evidence="2">The sequence shown here is derived from an EMBL/GenBank/DDBJ whole genome shotgun (WGS) entry which is preliminary data.</text>
</comment>
<evidence type="ECO:0000313" key="3">
    <source>
        <dbReference type="Proteomes" id="UP001597013"/>
    </source>
</evidence>
<dbReference type="Gene3D" id="2.30.180.10">
    <property type="entry name" value="FAS1 domain"/>
    <property type="match status" value="1"/>
</dbReference>
<dbReference type="PANTHER" id="PTHR10900">
    <property type="entry name" value="PERIOSTIN-RELATED"/>
    <property type="match status" value="1"/>
</dbReference>
<gene>
    <name evidence="2" type="ORF">ACFQ1Q_01020</name>
</gene>
<accession>A0ABW3N4A3</accession>
<dbReference type="InterPro" id="IPR036378">
    <property type="entry name" value="FAS1_dom_sf"/>
</dbReference>
<dbReference type="InterPro" id="IPR050904">
    <property type="entry name" value="Adhesion/Biosynth-related"/>
</dbReference>
<evidence type="ECO:0000259" key="1">
    <source>
        <dbReference type="PROSITE" id="PS50213"/>
    </source>
</evidence>
<dbReference type="Pfam" id="PF02469">
    <property type="entry name" value="Fasciclin"/>
    <property type="match status" value="1"/>
</dbReference>
<proteinExistence type="predicted"/>
<dbReference type="PROSITE" id="PS50213">
    <property type="entry name" value="FAS1"/>
    <property type="match status" value="1"/>
</dbReference>
<reference evidence="3" key="1">
    <citation type="journal article" date="2019" name="Int. J. Syst. Evol. Microbiol.">
        <title>The Global Catalogue of Microorganisms (GCM) 10K type strain sequencing project: providing services to taxonomists for standard genome sequencing and annotation.</title>
        <authorList>
            <consortium name="The Broad Institute Genomics Platform"/>
            <consortium name="The Broad Institute Genome Sequencing Center for Infectious Disease"/>
            <person name="Wu L."/>
            <person name="Ma J."/>
        </authorList>
    </citation>
    <scope>NUCLEOTIDE SEQUENCE [LARGE SCALE GENOMIC DNA]</scope>
    <source>
        <strain evidence="3">CCUG 62215</strain>
    </source>
</reference>
<dbReference type="Proteomes" id="UP001597013">
    <property type="component" value="Unassembled WGS sequence"/>
</dbReference>
<evidence type="ECO:0000313" key="2">
    <source>
        <dbReference type="EMBL" id="MFD1061808.1"/>
    </source>
</evidence>
<name>A0ABW3N4A3_9FLAO</name>
<dbReference type="SUPFAM" id="SSF82153">
    <property type="entry name" value="FAS1 domain"/>
    <property type="match status" value="1"/>
</dbReference>